<dbReference type="InterPro" id="IPR036770">
    <property type="entry name" value="Ankyrin_rpt-contain_sf"/>
</dbReference>
<proteinExistence type="predicted"/>
<keyword evidence="2" id="KW-1185">Reference proteome</keyword>
<dbReference type="GeneID" id="31367822"/>
<sequence>MDKTIFTLVFHNRVLNKLIFDNVIAINAIFHLNKQEDERITYKWNQVIKEPLVLAGNNYPELLKQCLQDYRGSKRVKLDVCQLFDNTIFGGCSIATIEFLLDHFKISSAKTSEDFMVKLKKNVLLRLLIRATHFGRLDIIGYLFRKFQTFKWNYQMAMYFTAQSETSVAVRLEMMELFVSAAKIAKYAPHVSLGNHNNVFNSAAYEGDITMLEWLTTNRSEDLEKSDMFISAIVNGHLHLLEYLLKEHAALLKRDQENLIECAASLGRFDMVKILHAQGCVCNEDVLGSAAGSGNLEMLKWLIQNTTASLPDNVVFTAAGHGKLEVIQWLLANTSASYTTDVLINSITAGQLETTAWLLKNRPERPPTDIIDTVSSEGFLDTIKYLHENIPCTSENAIDLAAKAGHLDTIIWLHENRSENCTTKAMDSASENNYLETVKWLHENRSEGCSTRAVDRAAKGGHFEIVKFLLENRTEQCTQKALNSAIAHGDIDIIECITANVSHLEMPKFNETIESLDKLLSCNHYETVQWVLDNIEFPMEPLIEYREKTTCLYPNSTESLQVLNEHILKKENK</sequence>
<dbReference type="SMART" id="SM00248">
    <property type="entry name" value="ANK"/>
    <property type="match status" value="4"/>
</dbReference>
<dbReference type="RefSeq" id="XP_020429871.1">
    <property type="nucleotide sequence ID" value="XM_020583090.1"/>
</dbReference>
<organism evidence="1 2">
    <name type="scientific">Heterostelium pallidum (strain ATCC 26659 / Pp 5 / PN500)</name>
    <name type="common">Cellular slime mold</name>
    <name type="synonym">Polysphondylium pallidum</name>
    <dbReference type="NCBI Taxonomy" id="670386"/>
    <lineage>
        <taxon>Eukaryota</taxon>
        <taxon>Amoebozoa</taxon>
        <taxon>Evosea</taxon>
        <taxon>Eumycetozoa</taxon>
        <taxon>Dictyostelia</taxon>
        <taxon>Acytosteliales</taxon>
        <taxon>Acytosteliaceae</taxon>
        <taxon>Heterostelium</taxon>
    </lineage>
</organism>
<comment type="caution">
    <text evidence="1">The sequence shown here is derived from an EMBL/GenBank/DDBJ whole genome shotgun (WGS) entry which is preliminary data.</text>
</comment>
<name>D3BLH8_HETP5</name>
<dbReference type="InterPro" id="IPR052050">
    <property type="entry name" value="SecEffector_AnkRepeat"/>
</dbReference>
<dbReference type="EMBL" id="ADBJ01000042">
    <property type="protein sequence ID" value="EFA77743.1"/>
    <property type="molecule type" value="Genomic_DNA"/>
</dbReference>
<protein>
    <recommendedName>
        <fullName evidence="3">Ankyrin repeat protein</fullName>
    </recommendedName>
</protein>
<reference evidence="1 2" key="1">
    <citation type="journal article" date="2011" name="Genome Res.">
        <title>Phylogeny-wide analysis of social amoeba genomes highlights ancient origins for complex intercellular communication.</title>
        <authorList>
            <person name="Heidel A.J."/>
            <person name="Lawal H.M."/>
            <person name="Felder M."/>
            <person name="Schilde C."/>
            <person name="Helps N.R."/>
            <person name="Tunggal B."/>
            <person name="Rivero F."/>
            <person name="John U."/>
            <person name="Schleicher M."/>
            <person name="Eichinger L."/>
            <person name="Platzer M."/>
            <person name="Noegel A.A."/>
            <person name="Schaap P."/>
            <person name="Gloeckner G."/>
        </authorList>
    </citation>
    <scope>NUCLEOTIDE SEQUENCE [LARGE SCALE GENOMIC DNA]</scope>
    <source>
        <strain evidence="2">ATCC 26659 / Pp 5 / PN500</strain>
    </source>
</reference>
<gene>
    <name evidence="1" type="ORF">PPL_12355</name>
</gene>
<evidence type="ECO:0008006" key="3">
    <source>
        <dbReference type="Google" id="ProtNLM"/>
    </source>
</evidence>
<accession>D3BLH8</accession>
<dbReference type="STRING" id="670386.D3BLH8"/>
<dbReference type="InParanoid" id="D3BLH8"/>
<evidence type="ECO:0000313" key="2">
    <source>
        <dbReference type="Proteomes" id="UP000001396"/>
    </source>
</evidence>
<dbReference type="SUPFAM" id="SSF48403">
    <property type="entry name" value="Ankyrin repeat"/>
    <property type="match status" value="1"/>
</dbReference>
<dbReference type="Pfam" id="PF13637">
    <property type="entry name" value="Ank_4"/>
    <property type="match status" value="1"/>
</dbReference>
<dbReference type="PANTHER" id="PTHR46586">
    <property type="entry name" value="ANKYRIN REPEAT-CONTAINING PROTEIN"/>
    <property type="match status" value="1"/>
</dbReference>
<evidence type="ECO:0000313" key="1">
    <source>
        <dbReference type="EMBL" id="EFA77743.1"/>
    </source>
</evidence>
<dbReference type="Pfam" id="PF12796">
    <property type="entry name" value="Ank_2"/>
    <property type="match status" value="1"/>
</dbReference>
<dbReference type="InterPro" id="IPR002110">
    <property type="entry name" value="Ankyrin_rpt"/>
</dbReference>
<dbReference type="AlphaFoldDB" id="D3BLH8"/>
<dbReference type="Proteomes" id="UP000001396">
    <property type="component" value="Unassembled WGS sequence"/>
</dbReference>
<dbReference type="PANTHER" id="PTHR46586:SF3">
    <property type="entry name" value="ANKYRIN REPEAT-CONTAINING PROTEIN"/>
    <property type="match status" value="1"/>
</dbReference>
<dbReference type="Gene3D" id="1.25.40.20">
    <property type="entry name" value="Ankyrin repeat-containing domain"/>
    <property type="match status" value="3"/>
</dbReference>